<accession>A0A7W9KDH9</accession>
<sequence>MAVVELDYAELGVAWQRSRLPALPVIFTWRNHATVPADPQRALDEAEDRLRARGMVDRRGGLDDDLYGALALFAHAPFEMDIRFAPGVGREIRASVAARGGYAVRAVLDDDTVRVQTVPDYQVTAALIGVLPDLPPAAGAVVSLPTVELDAAVKDVAERGDDSDAAFTAALQARGVRSDDARNLVALLGGDRTGFGKIGVSVRDSWGRRHRAPTVVQVIDTYRGRSALYPRAAYTVASPADFGLLVRVADELLAGTRRRL</sequence>
<reference evidence="5 6" key="1">
    <citation type="submission" date="2020-08" db="EMBL/GenBank/DDBJ databases">
        <title>Sequencing the genomes of 1000 actinobacteria strains.</title>
        <authorList>
            <person name="Klenk H.-P."/>
        </authorList>
    </citation>
    <scope>NUCLEOTIDE SEQUENCE [LARGE SCALE GENOMIC DNA]</scope>
    <source>
        <strain evidence="5 6">DSM 43851</strain>
    </source>
</reference>
<evidence type="ECO:0000256" key="2">
    <source>
        <dbReference type="ARBA" id="ARBA00006411"/>
    </source>
</evidence>
<protein>
    <recommendedName>
        <fullName evidence="7">ESAT-6 protein secretion system EspG family protein</fullName>
    </recommendedName>
</protein>
<name>A0A7W9KDH9_9PSEU</name>
<keyword evidence="4" id="KW-0143">Chaperone</keyword>
<dbReference type="Proteomes" id="UP000585638">
    <property type="component" value="Unassembled WGS sequence"/>
</dbReference>
<evidence type="ECO:0000256" key="1">
    <source>
        <dbReference type="ARBA" id="ARBA00004496"/>
    </source>
</evidence>
<evidence type="ECO:0000313" key="6">
    <source>
        <dbReference type="Proteomes" id="UP000585638"/>
    </source>
</evidence>
<keyword evidence="3" id="KW-0963">Cytoplasm</keyword>
<dbReference type="InterPro" id="IPR025734">
    <property type="entry name" value="EspG"/>
</dbReference>
<gene>
    <name evidence="5" type="ORF">BJ998_001804</name>
</gene>
<dbReference type="RefSeq" id="WP_184860175.1">
    <property type="nucleotide sequence ID" value="NZ_BAAAWY010000042.1"/>
</dbReference>
<proteinExistence type="inferred from homology"/>
<comment type="caution">
    <text evidence="5">The sequence shown here is derived from an EMBL/GenBank/DDBJ whole genome shotgun (WGS) entry which is preliminary data.</text>
</comment>
<evidence type="ECO:0000256" key="3">
    <source>
        <dbReference type="ARBA" id="ARBA00022490"/>
    </source>
</evidence>
<dbReference type="AlphaFoldDB" id="A0A7W9KDH9"/>
<organism evidence="5 6">
    <name type="scientific">Kutzneria kofuensis</name>
    <dbReference type="NCBI Taxonomy" id="103725"/>
    <lineage>
        <taxon>Bacteria</taxon>
        <taxon>Bacillati</taxon>
        <taxon>Actinomycetota</taxon>
        <taxon>Actinomycetes</taxon>
        <taxon>Pseudonocardiales</taxon>
        <taxon>Pseudonocardiaceae</taxon>
        <taxon>Kutzneria</taxon>
    </lineage>
</organism>
<evidence type="ECO:0000313" key="5">
    <source>
        <dbReference type="EMBL" id="MBB5890608.1"/>
    </source>
</evidence>
<comment type="subcellular location">
    <subcellularLocation>
        <location evidence="1">Cytoplasm</location>
    </subcellularLocation>
</comment>
<dbReference type="Pfam" id="PF14011">
    <property type="entry name" value="ESX-1_EspG"/>
    <property type="match status" value="1"/>
</dbReference>
<evidence type="ECO:0008006" key="7">
    <source>
        <dbReference type="Google" id="ProtNLM"/>
    </source>
</evidence>
<evidence type="ECO:0000256" key="4">
    <source>
        <dbReference type="ARBA" id="ARBA00023186"/>
    </source>
</evidence>
<comment type="similarity">
    <text evidence="2">Belongs to the EspG family.</text>
</comment>
<dbReference type="EMBL" id="JACHIR010000001">
    <property type="protein sequence ID" value="MBB5890608.1"/>
    <property type="molecule type" value="Genomic_DNA"/>
</dbReference>
<keyword evidence="6" id="KW-1185">Reference proteome</keyword>